<dbReference type="GO" id="GO:0016746">
    <property type="term" value="F:acyltransferase activity"/>
    <property type="evidence" value="ECO:0007669"/>
    <property type="project" value="InterPro"/>
</dbReference>
<protein>
    <recommendedName>
        <fullName evidence="4">Acetyl-CoA acetyltransferase</fullName>
    </recommendedName>
</protein>
<reference evidence="2 3" key="1">
    <citation type="submission" date="2019-10" db="EMBL/GenBank/DDBJ databases">
        <title>Whole genome shotgun sequence of Acrocarpospora macrocephala NBRC 16266.</title>
        <authorList>
            <person name="Ichikawa N."/>
            <person name="Kimura A."/>
            <person name="Kitahashi Y."/>
            <person name="Komaki H."/>
            <person name="Oguchi A."/>
        </authorList>
    </citation>
    <scope>NUCLEOTIDE SEQUENCE [LARGE SCALE GENOMIC DNA]</scope>
    <source>
        <strain evidence="2 3">NBRC 16266</strain>
    </source>
</reference>
<dbReference type="PANTHER" id="PTHR42870:SF1">
    <property type="entry name" value="NON-SPECIFIC LIPID-TRANSFER PROTEIN-LIKE 2"/>
    <property type="match status" value="1"/>
</dbReference>
<dbReference type="SUPFAM" id="SSF53901">
    <property type="entry name" value="Thiolase-like"/>
    <property type="match status" value="1"/>
</dbReference>
<dbReference type="AlphaFoldDB" id="A0A5M3WW49"/>
<comment type="caution">
    <text evidence="2">The sequence shown here is derived from an EMBL/GenBank/DDBJ whole genome shotgun (WGS) entry which is preliminary data.</text>
</comment>
<dbReference type="PANTHER" id="PTHR42870">
    <property type="entry name" value="ACETYL-COA C-ACETYLTRANSFERASE"/>
    <property type="match status" value="1"/>
</dbReference>
<evidence type="ECO:0000313" key="3">
    <source>
        <dbReference type="Proteomes" id="UP000331127"/>
    </source>
</evidence>
<feature type="compositionally biased region" description="Low complexity" evidence="1">
    <location>
        <begin position="160"/>
        <end position="182"/>
    </location>
</feature>
<sequence>MVLKQWVSVDGVAARMTRSDARLSLPEVIFAVVSEALADARCTMDDIDGIVIAAHDLIDGRSLSSMITGPAAGAYLRDEIRVSEDGLVAISLAAARIQAGEAARVVVAAWGRPGEGDVERSSRAAFDPFTEQPLALSETVVSALRAAAYLREHSARGREAAAAARQERAAANPRRAPAAGARPPVYPLRPEEMGVPADVAAAVVLGTGAGPRITGVGHGTEPARLGERTLAALPGARAAVAAALARSGLRAHQLDLVELGGPTLFDEVLQLEAAGLAEPGTGLAGYAAGTWVNPSGGAAAGDCHPCGGLLRFVEAVRRRPGKALVVAGSAVASQTTTAVIIEEP</sequence>
<feature type="region of interest" description="Disordered" evidence="1">
    <location>
        <begin position="159"/>
        <end position="182"/>
    </location>
</feature>
<accession>A0A5M3WW49</accession>
<dbReference type="Gene3D" id="3.40.47.10">
    <property type="match status" value="1"/>
</dbReference>
<dbReference type="RefSeq" id="WP_344449360.1">
    <property type="nucleotide sequence ID" value="NZ_BAAAHL010000068.1"/>
</dbReference>
<proteinExistence type="predicted"/>
<evidence type="ECO:0000313" key="2">
    <source>
        <dbReference type="EMBL" id="GES11541.1"/>
    </source>
</evidence>
<keyword evidence="3" id="KW-1185">Reference proteome</keyword>
<name>A0A5M3WW49_9ACTN</name>
<evidence type="ECO:0000256" key="1">
    <source>
        <dbReference type="SAM" id="MobiDB-lite"/>
    </source>
</evidence>
<dbReference type="InterPro" id="IPR016039">
    <property type="entry name" value="Thiolase-like"/>
</dbReference>
<dbReference type="Proteomes" id="UP000331127">
    <property type="component" value="Unassembled WGS sequence"/>
</dbReference>
<organism evidence="2 3">
    <name type="scientific">Acrocarpospora macrocephala</name>
    <dbReference type="NCBI Taxonomy" id="150177"/>
    <lineage>
        <taxon>Bacteria</taxon>
        <taxon>Bacillati</taxon>
        <taxon>Actinomycetota</taxon>
        <taxon>Actinomycetes</taxon>
        <taxon>Streptosporangiales</taxon>
        <taxon>Streptosporangiaceae</taxon>
        <taxon>Acrocarpospora</taxon>
    </lineage>
</organism>
<dbReference type="EMBL" id="BLAE01000030">
    <property type="protein sequence ID" value="GES11541.1"/>
    <property type="molecule type" value="Genomic_DNA"/>
</dbReference>
<gene>
    <name evidence="2" type="ORF">Amac_051380</name>
</gene>
<evidence type="ECO:0008006" key="4">
    <source>
        <dbReference type="Google" id="ProtNLM"/>
    </source>
</evidence>